<dbReference type="GO" id="GO:0022857">
    <property type="term" value="F:transmembrane transporter activity"/>
    <property type="evidence" value="ECO:0007669"/>
    <property type="project" value="InterPro"/>
</dbReference>
<feature type="transmembrane region" description="Helical" evidence="8">
    <location>
        <begin position="222"/>
        <end position="239"/>
    </location>
</feature>
<evidence type="ECO:0000313" key="10">
    <source>
        <dbReference type="Proteomes" id="UP000323876"/>
    </source>
</evidence>
<dbReference type="Pfam" id="PF01032">
    <property type="entry name" value="FecCD"/>
    <property type="match status" value="1"/>
</dbReference>
<comment type="caution">
    <text evidence="9">The sequence shown here is derived from an EMBL/GenBank/DDBJ whole genome shotgun (WGS) entry which is preliminary data.</text>
</comment>
<dbReference type="GO" id="GO:0005886">
    <property type="term" value="C:plasma membrane"/>
    <property type="evidence" value="ECO:0007669"/>
    <property type="project" value="UniProtKB-SubCell"/>
</dbReference>
<dbReference type="InterPro" id="IPR000522">
    <property type="entry name" value="ABC_transptr_permease_BtuC"/>
</dbReference>
<reference evidence="9 10" key="1">
    <citation type="submission" date="2019-09" db="EMBL/GenBank/DDBJ databases">
        <authorList>
            <person name="Wang X."/>
        </authorList>
    </citation>
    <scope>NUCLEOTIDE SEQUENCE [LARGE SCALE GENOMIC DNA]</scope>
    <source>
        <strain evidence="9 10">CICC 11023</strain>
    </source>
</reference>
<feature type="transmembrane region" description="Helical" evidence="8">
    <location>
        <begin position="140"/>
        <end position="160"/>
    </location>
</feature>
<evidence type="ECO:0000256" key="7">
    <source>
        <dbReference type="ARBA" id="ARBA00023136"/>
    </source>
</evidence>
<dbReference type="GO" id="GO:0033214">
    <property type="term" value="P:siderophore-iron import into cell"/>
    <property type="evidence" value="ECO:0007669"/>
    <property type="project" value="TreeGrafter"/>
</dbReference>
<proteinExistence type="inferred from homology"/>
<keyword evidence="4" id="KW-1003">Cell membrane</keyword>
<comment type="similarity">
    <text evidence="2">Belongs to the binding-protein-dependent transport system permease family. FecCD subfamily.</text>
</comment>
<keyword evidence="5 8" id="KW-0812">Transmembrane</keyword>
<gene>
    <name evidence="9" type="ORF">F3087_15365</name>
</gene>
<protein>
    <submittedName>
        <fullName evidence="9">Iron ABC transporter permease</fullName>
    </submittedName>
</protein>
<dbReference type="Proteomes" id="UP000323876">
    <property type="component" value="Unassembled WGS sequence"/>
</dbReference>
<evidence type="ECO:0000256" key="8">
    <source>
        <dbReference type="SAM" id="Phobius"/>
    </source>
</evidence>
<dbReference type="Gene3D" id="1.10.3470.10">
    <property type="entry name" value="ABC transporter involved in vitamin B12 uptake, BtuC"/>
    <property type="match status" value="1"/>
</dbReference>
<dbReference type="AlphaFoldDB" id="A0A5N0EHD8"/>
<feature type="transmembrane region" description="Helical" evidence="8">
    <location>
        <begin position="113"/>
        <end position="134"/>
    </location>
</feature>
<feature type="transmembrane region" description="Helical" evidence="8">
    <location>
        <begin position="21"/>
        <end position="44"/>
    </location>
</feature>
<evidence type="ECO:0000313" key="9">
    <source>
        <dbReference type="EMBL" id="KAA8888403.1"/>
    </source>
</evidence>
<dbReference type="PANTHER" id="PTHR30472">
    <property type="entry name" value="FERRIC ENTEROBACTIN TRANSPORT SYSTEM PERMEASE PROTEIN"/>
    <property type="match status" value="1"/>
</dbReference>
<keyword evidence="10" id="KW-1185">Reference proteome</keyword>
<evidence type="ECO:0000256" key="1">
    <source>
        <dbReference type="ARBA" id="ARBA00004651"/>
    </source>
</evidence>
<accession>A0A5N0EHD8</accession>
<dbReference type="OrthoDB" id="9782305at2"/>
<dbReference type="PANTHER" id="PTHR30472:SF67">
    <property type="entry name" value="PERMEASE OF ABC TRANSPORTER-RELATED"/>
    <property type="match status" value="1"/>
</dbReference>
<evidence type="ECO:0000256" key="4">
    <source>
        <dbReference type="ARBA" id="ARBA00022475"/>
    </source>
</evidence>
<evidence type="ECO:0000256" key="5">
    <source>
        <dbReference type="ARBA" id="ARBA00022692"/>
    </source>
</evidence>
<organism evidence="9 10">
    <name type="scientific">Nocardia colli</name>
    <dbReference type="NCBI Taxonomy" id="2545717"/>
    <lineage>
        <taxon>Bacteria</taxon>
        <taxon>Bacillati</taxon>
        <taxon>Actinomycetota</taxon>
        <taxon>Actinomycetes</taxon>
        <taxon>Mycobacteriales</taxon>
        <taxon>Nocardiaceae</taxon>
        <taxon>Nocardia</taxon>
    </lineage>
</organism>
<evidence type="ECO:0000256" key="2">
    <source>
        <dbReference type="ARBA" id="ARBA00007935"/>
    </source>
</evidence>
<dbReference type="SUPFAM" id="SSF81345">
    <property type="entry name" value="ABC transporter involved in vitamin B12 uptake, BtuC"/>
    <property type="match status" value="1"/>
</dbReference>
<name>A0A5N0EHD8_9NOCA</name>
<keyword evidence="6 8" id="KW-1133">Transmembrane helix</keyword>
<dbReference type="RefSeq" id="WP_150402568.1">
    <property type="nucleotide sequence ID" value="NZ_VXLC01000004.1"/>
</dbReference>
<feature type="transmembrane region" description="Helical" evidence="8">
    <location>
        <begin position="331"/>
        <end position="349"/>
    </location>
</feature>
<evidence type="ECO:0000256" key="6">
    <source>
        <dbReference type="ARBA" id="ARBA00022989"/>
    </source>
</evidence>
<feature type="transmembrane region" description="Helical" evidence="8">
    <location>
        <begin position="172"/>
        <end position="192"/>
    </location>
</feature>
<dbReference type="InterPro" id="IPR037294">
    <property type="entry name" value="ABC_BtuC-like"/>
</dbReference>
<feature type="transmembrane region" description="Helical" evidence="8">
    <location>
        <begin position="85"/>
        <end position="106"/>
    </location>
</feature>
<feature type="transmembrane region" description="Helical" evidence="8">
    <location>
        <begin position="304"/>
        <end position="325"/>
    </location>
</feature>
<dbReference type="EMBL" id="VXLC01000004">
    <property type="protein sequence ID" value="KAA8888403.1"/>
    <property type="molecule type" value="Genomic_DNA"/>
</dbReference>
<dbReference type="CDD" id="cd06550">
    <property type="entry name" value="TM_ABC_iron-siderophores_like"/>
    <property type="match status" value="1"/>
</dbReference>
<comment type="subcellular location">
    <subcellularLocation>
        <location evidence="1">Cell membrane</location>
        <topology evidence="1">Multi-pass membrane protein</topology>
    </subcellularLocation>
</comment>
<feature type="transmembrane region" description="Helical" evidence="8">
    <location>
        <begin position="259"/>
        <end position="292"/>
    </location>
</feature>
<sequence length="356" mass="36396">MIRRSGATDSRSATRPPLAAAPLPIALAVSAAVLLAVMLLSIAAGSVTVSAADTGRVILAHLSGKTADVGFTVDQIVWNYRLPRVILAALCGCGLAVAGVILQALVNNPLADPYVLGLSSGASLGAVTVVVTAGGVLGGIGVSAAAFCGAIATIAVVFLLGQQRGRLVPIRLVLAGVAVGYLLLAATNYLQLRATPNELRAVMFWTMGSVAGASWDRLGPVTVVVLATVAVVLAFGRRLNVLGTGDEQATALGVDVRTLRIILLVLASLLTGVLIAVAGGIGFVGLMIPHLVRLAFGQDHRRVLPLSALVGAAYLVAVDLLSRTIDAPNELPLGIFTAAFGAPFFLWLLRRNGGLT</sequence>
<keyword evidence="7 8" id="KW-0472">Membrane</keyword>
<dbReference type="FunFam" id="1.10.3470.10:FF:000001">
    <property type="entry name" value="Vitamin B12 ABC transporter permease BtuC"/>
    <property type="match status" value="1"/>
</dbReference>
<keyword evidence="3" id="KW-0813">Transport</keyword>
<evidence type="ECO:0000256" key="3">
    <source>
        <dbReference type="ARBA" id="ARBA00022448"/>
    </source>
</evidence>